<evidence type="ECO:0000313" key="7">
    <source>
        <dbReference type="EMBL" id="TIC86025.1"/>
    </source>
</evidence>
<keyword evidence="5" id="KW-0998">Cell outer membrane</keyword>
<dbReference type="GO" id="GO:0009279">
    <property type="term" value="C:cell outer membrane"/>
    <property type="evidence" value="ECO:0007669"/>
    <property type="project" value="UniProtKB-SubCell"/>
</dbReference>
<comment type="caution">
    <text evidence="7">The sequence shown here is derived from an EMBL/GenBank/DDBJ whole genome shotgun (WGS) entry which is preliminary data.</text>
</comment>
<reference evidence="7 8" key="1">
    <citation type="submission" date="2019-04" db="EMBL/GenBank/DDBJ databases">
        <title>Crenobacter sp. nov.</title>
        <authorList>
            <person name="Shi S."/>
        </authorList>
    </citation>
    <scope>NUCLEOTIDE SEQUENCE [LARGE SCALE GENOMIC DNA]</scope>
    <source>
        <strain evidence="7 8">GY 70310</strain>
    </source>
</reference>
<evidence type="ECO:0000256" key="4">
    <source>
        <dbReference type="ARBA" id="ARBA00023139"/>
    </source>
</evidence>
<keyword evidence="3" id="KW-0472">Membrane</keyword>
<dbReference type="Pfam" id="PF13627">
    <property type="entry name" value="LptM_cons"/>
    <property type="match status" value="1"/>
</dbReference>
<evidence type="ECO:0000256" key="2">
    <source>
        <dbReference type="ARBA" id="ARBA00022729"/>
    </source>
</evidence>
<evidence type="ECO:0008006" key="9">
    <source>
        <dbReference type="Google" id="ProtNLM"/>
    </source>
</evidence>
<keyword evidence="2" id="KW-0732">Signal</keyword>
<comment type="subcellular location">
    <subcellularLocation>
        <location evidence="1">Cell outer membrane</location>
        <topology evidence="1">Lipid-anchor</topology>
    </subcellularLocation>
</comment>
<name>A0A4T0V453_9NEIS</name>
<dbReference type="AlphaFoldDB" id="A0A4T0V453"/>
<evidence type="ECO:0000313" key="8">
    <source>
        <dbReference type="Proteomes" id="UP000308891"/>
    </source>
</evidence>
<keyword evidence="6" id="KW-0449">Lipoprotein</keyword>
<dbReference type="RefSeq" id="WP_136551371.1">
    <property type="nucleotide sequence ID" value="NZ_STGJ01000002.1"/>
</dbReference>
<dbReference type="InterPro" id="IPR032831">
    <property type="entry name" value="LptM_cons"/>
</dbReference>
<gene>
    <name evidence="7" type="ORF">E5K04_02675</name>
</gene>
<evidence type="ECO:0000256" key="6">
    <source>
        <dbReference type="ARBA" id="ARBA00023288"/>
    </source>
</evidence>
<dbReference type="Proteomes" id="UP000308891">
    <property type="component" value="Unassembled WGS sequence"/>
</dbReference>
<proteinExistence type="predicted"/>
<keyword evidence="4" id="KW-0564">Palmitate</keyword>
<dbReference type="NCBIfam" id="NF047847">
    <property type="entry name" value="SS_mature_LptM"/>
    <property type="match status" value="1"/>
</dbReference>
<dbReference type="OrthoDB" id="8550022at2"/>
<keyword evidence="8" id="KW-1185">Reference proteome</keyword>
<dbReference type="PROSITE" id="PS51257">
    <property type="entry name" value="PROKAR_LIPOPROTEIN"/>
    <property type="match status" value="1"/>
</dbReference>
<accession>A0A4T0V453</accession>
<evidence type="ECO:0000256" key="1">
    <source>
        <dbReference type="ARBA" id="ARBA00004459"/>
    </source>
</evidence>
<dbReference type="EMBL" id="STGJ01000002">
    <property type="protein sequence ID" value="TIC86025.1"/>
    <property type="molecule type" value="Genomic_DNA"/>
</dbReference>
<evidence type="ECO:0000256" key="3">
    <source>
        <dbReference type="ARBA" id="ARBA00023136"/>
    </source>
</evidence>
<sequence length="39" mass="4112">MRTVICLMVLALSVSACGYKGGLYLPKDGAAPSQESRQP</sequence>
<organism evidence="7 8">
    <name type="scientific">Crenobacter intestini</name>
    <dbReference type="NCBI Taxonomy" id="2563443"/>
    <lineage>
        <taxon>Bacteria</taxon>
        <taxon>Pseudomonadati</taxon>
        <taxon>Pseudomonadota</taxon>
        <taxon>Betaproteobacteria</taxon>
        <taxon>Neisseriales</taxon>
        <taxon>Neisseriaceae</taxon>
        <taxon>Crenobacter</taxon>
    </lineage>
</organism>
<evidence type="ECO:0000256" key="5">
    <source>
        <dbReference type="ARBA" id="ARBA00023237"/>
    </source>
</evidence>
<protein>
    <recommendedName>
        <fullName evidence="9">Lipoprotein</fullName>
    </recommendedName>
</protein>